<dbReference type="PANTHER" id="PTHR40836:SF4">
    <property type="entry name" value="RB1-INDUCIBLE COILED-COIL PROTEIN"/>
    <property type="match status" value="1"/>
</dbReference>
<name>A0A6V7PIJ6_ANACO</name>
<dbReference type="PANTHER" id="PTHR40836">
    <property type="entry name" value="RB1-INDUCIBLE COILED-COIL PROTEIN"/>
    <property type="match status" value="1"/>
</dbReference>
<protein>
    <submittedName>
        <fullName evidence="1">Uncharacterized protein</fullName>
    </submittedName>
</protein>
<sequence>MADILHYYDLNQASSSWKSSRKLRGNGFEAPRNSFDFAAAASHMHYVFDENVPVLHRQRKISYADRGTATMKKLIDDEMSNRANERHDPPASLPGLMGMDPTPAKSNSKVCSKEIEAQKLVKSTAAKHAVNSNSYGSKRDSGRIRSVWSRATLREHPQEALLQKFKKDFEEWQASNVLKHSKALLAERCADKGKCTQILAQENLNKEKMARYADPKRRNSAQKKLLEPPKMSRLLDLNPKQHLEAVRGQQLSII</sequence>
<dbReference type="AlphaFoldDB" id="A0A6V7PIJ6"/>
<organism evidence="1">
    <name type="scientific">Ananas comosus var. bracteatus</name>
    <name type="common">red pineapple</name>
    <dbReference type="NCBI Taxonomy" id="296719"/>
    <lineage>
        <taxon>Eukaryota</taxon>
        <taxon>Viridiplantae</taxon>
        <taxon>Streptophyta</taxon>
        <taxon>Embryophyta</taxon>
        <taxon>Tracheophyta</taxon>
        <taxon>Spermatophyta</taxon>
        <taxon>Magnoliopsida</taxon>
        <taxon>Liliopsida</taxon>
        <taxon>Poales</taxon>
        <taxon>Bromeliaceae</taxon>
        <taxon>Bromelioideae</taxon>
        <taxon>Ananas</taxon>
    </lineage>
</organism>
<gene>
    <name evidence="1" type="ORF">CB5_LOCUS13850</name>
</gene>
<reference evidence="1" key="1">
    <citation type="submission" date="2020-07" db="EMBL/GenBank/DDBJ databases">
        <authorList>
            <person name="Lin J."/>
        </authorList>
    </citation>
    <scope>NUCLEOTIDE SEQUENCE</scope>
</reference>
<accession>A0A6V7PIJ6</accession>
<proteinExistence type="predicted"/>
<dbReference type="EMBL" id="LR862148">
    <property type="protein sequence ID" value="CAD1830639.1"/>
    <property type="molecule type" value="Genomic_DNA"/>
</dbReference>
<evidence type="ECO:0000313" key="1">
    <source>
        <dbReference type="EMBL" id="CAD1830639.1"/>
    </source>
</evidence>